<organism evidence="1 2">
    <name type="scientific">Fusarium venenatum</name>
    <dbReference type="NCBI Taxonomy" id="56646"/>
    <lineage>
        <taxon>Eukaryota</taxon>
        <taxon>Fungi</taxon>
        <taxon>Dikarya</taxon>
        <taxon>Ascomycota</taxon>
        <taxon>Pezizomycotina</taxon>
        <taxon>Sordariomycetes</taxon>
        <taxon>Hypocreomycetidae</taxon>
        <taxon>Hypocreales</taxon>
        <taxon>Nectriaceae</taxon>
        <taxon>Fusarium</taxon>
    </lineage>
</organism>
<dbReference type="Gene3D" id="3.30.160.60">
    <property type="entry name" value="Classic Zinc Finger"/>
    <property type="match status" value="1"/>
</dbReference>
<dbReference type="SUPFAM" id="SSF57667">
    <property type="entry name" value="beta-beta-alpha zinc fingers"/>
    <property type="match status" value="1"/>
</dbReference>
<name>A0A2L2TNR3_9HYPO</name>
<dbReference type="AlphaFoldDB" id="A0A2L2TNR3"/>
<evidence type="ECO:0000313" key="2">
    <source>
        <dbReference type="Proteomes" id="UP000245910"/>
    </source>
</evidence>
<dbReference type="EMBL" id="LN649229">
    <property type="protein sequence ID" value="CEI67381.1"/>
    <property type="molecule type" value="Genomic_DNA"/>
</dbReference>
<protein>
    <recommendedName>
        <fullName evidence="3">C2H2-type domain-containing protein</fullName>
    </recommendedName>
</protein>
<keyword evidence="2" id="KW-1185">Reference proteome</keyword>
<evidence type="ECO:0008006" key="3">
    <source>
        <dbReference type="Google" id="ProtNLM"/>
    </source>
</evidence>
<dbReference type="InterPro" id="IPR036236">
    <property type="entry name" value="Znf_C2H2_sf"/>
</dbReference>
<accession>A0A2L2TNR3</accession>
<proteinExistence type="predicted"/>
<sequence>MKSACQQQTPIIGSALYVGWDLRDTTFTNQSFALPTDLLQNRPLHAIKEHLRRHQATHGERNFICPMCQRSFTRKYVFAISAQSSYTP</sequence>
<evidence type="ECO:0000313" key="1">
    <source>
        <dbReference type="EMBL" id="CEI67381.1"/>
    </source>
</evidence>
<reference evidence="2" key="1">
    <citation type="submission" date="2014-10" db="EMBL/GenBank/DDBJ databases">
        <authorList>
            <person name="King R."/>
        </authorList>
    </citation>
    <scope>NUCLEOTIDE SEQUENCE [LARGE SCALE GENOMIC DNA]</scope>
    <source>
        <strain evidence="2">A3/5</strain>
    </source>
</reference>
<dbReference type="Proteomes" id="UP000245910">
    <property type="component" value="Chromosome I"/>
</dbReference>